<feature type="region of interest" description="Disordered" evidence="2">
    <location>
        <begin position="557"/>
        <end position="611"/>
    </location>
</feature>
<reference evidence="3" key="1">
    <citation type="submission" date="2025-08" db="UniProtKB">
        <authorList>
            <consortium name="Ensembl"/>
        </authorList>
    </citation>
    <scope>IDENTIFICATION</scope>
</reference>
<keyword evidence="1" id="KW-0472">Membrane</keyword>
<dbReference type="AlphaFoldDB" id="S4RU70"/>
<feature type="compositionally biased region" description="Low complexity" evidence="2">
    <location>
        <begin position="431"/>
        <end position="440"/>
    </location>
</feature>
<sequence>MGSQALQFLRQGLWASLTGGWCFDPHQSKFSNAFHLYVWLFLLCFPFTLYLVLPPNMVSVGIYCGVIAIFFTSLKSVNYRLHMMFDRGELVERSGCSGGGGVGGSGGVGGGGIEMLDLRSREGTPPLACSSRNSCAGDLHRVEILPVPESTGSAKVLKRNVFAASCDRSVCTSEQRLTVSARGMKTPTDALGREKPPLPPLLSCDSPASSHGSGSLDSETQTLLASVGKRPRVTSGDAPATASSSAAAVDGGRPTWSSEASEAPARRRNGQAPRASLSEFLDMPALRAFESPDGREPGSLRGDAASVSVDDSPGNAPDDDDEDGGGSGGVDGPRLPDGARLRQEESRNSLRSLSSVGSGRLRFVEAADDPRGSRCAAASEDDRGKSARSQPPDPRADEKSSARADARTKQKERLPSYGGETNANPHSNLIAADALAAQKAADVKEGNGGRTRGGRTGAENLDGCPSSAESVAPPSRRPPSHSVSHPPRRTPSMASAKTHARVLSMDAGGAAAAGGGRGGSQAEWRELVTRSQIATSSGPSEWRDLVTRSHSDWLELEEQGAAGGVPSSVSEEGGKPRRHSSMTRGAVRRQTVRRRHHAGSNPTPPPSILGSPLRTVPAAARHRCSSPCRACRSPWGRPCRAAVAQLPGAPPLHVATSHDDTTSGAVHCFEDEDGNLMTYTFGEQSDGCATLLSNMDATINPKHSSCSHRDSHSYFDAPSVGFLDKTEEAASRDRDLNPYETIEVPRPRESVFLEQVRAKSLHRYKLQFFPGAWLAIRYDRLALLALLDRNRQLGENILAVVLAVLVAFLGFVLLKTGFFHDIWVLQFCLVIASCQYSLIKSVQPDAASPMHGHNRVIAYSRPAYFCLCCGLMWLLDLGSQSLSLRVAFTLYGVPCTVPRLLIFARDLIMVFTLCFPVVFVFGLLPQINTFLMYVLEQLDMHVFGGNAATSVLASVYGFVRSVLCVALLYGFCYGALTQTWDSQHIPVLFSVFCGLLVALSYHLSRQNSDPTVLWSLIQSKLLPEEPADNPEEPLQEMKDPLPDKLKQSVSERLQSDVIVCVVMAVLAFAVHVSTVFVALQPVLSLVLYGLTGGVGILVHYVLPQLRKQLPWYCFAHPLLKTREYSQFEVREPAQLMWFEKSQVWLQFLEKNFLYPAVVLSAMTNDAKTIASPDRLGPYVGALAVVVAGMKLLRFSFSSPTYQYVTLIFTVLFFRFDYPAYSETFLLDFFFFSIVFSKLWDLWHKLRFVFTYIAPWQITWGSAFHAFAQPFAVP</sequence>
<reference evidence="3" key="2">
    <citation type="submission" date="2025-09" db="UniProtKB">
        <authorList>
            <consortium name="Ensembl"/>
        </authorList>
    </citation>
    <scope>IDENTIFICATION</scope>
</reference>
<evidence type="ECO:0000256" key="2">
    <source>
        <dbReference type="SAM" id="MobiDB-lite"/>
    </source>
</evidence>
<dbReference type="Ensembl" id="ENSPMAT00000008799.1">
    <property type="protein sequence ID" value="ENSPMAP00000008760.1"/>
    <property type="gene ID" value="ENSPMAG00000007958.1"/>
</dbReference>
<feature type="compositionally biased region" description="Basic and acidic residues" evidence="2">
    <location>
        <begin position="362"/>
        <end position="372"/>
    </location>
</feature>
<proteinExistence type="inferred from homology"/>
<comment type="similarity">
    <text evidence="1">Belongs to the pecanex family.</text>
</comment>
<feature type="transmembrane region" description="Helical" evidence="1">
    <location>
        <begin position="947"/>
        <end position="971"/>
    </location>
</feature>
<feature type="transmembrane region" description="Helical" evidence="1">
    <location>
        <begin position="1085"/>
        <end position="1102"/>
    </location>
</feature>
<keyword evidence="1" id="KW-0812">Transmembrane</keyword>
<evidence type="ECO:0000313" key="3">
    <source>
        <dbReference type="Ensembl" id="ENSPMAP00000008760.1"/>
    </source>
</evidence>
<feature type="transmembrane region" description="Helical" evidence="1">
    <location>
        <begin position="36"/>
        <end position="53"/>
    </location>
</feature>
<feature type="compositionally biased region" description="Basic and acidic residues" evidence="2">
    <location>
        <begin position="394"/>
        <end position="414"/>
    </location>
</feature>
<dbReference type="OMA" id="QSWPHHP"/>
<feature type="transmembrane region" description="Helical" evidence="1">
    <location>
        <begin position="1224"/>
        <end position="1242"/>
    </location>
</feature>
<feature type="transmembrane region" description="Helical" evidence="1">
    <location>
        <begin position="1057"/>
        <end position="1079"/>
    </location>
</feature>
<feature type="compositionally biased region" description="Low complexity" evidence="2">
    <location>
        <begin position="465"/>
        <end position="485"/>
    </location>
</feature>
<comment type="subcellular location">
    <subcellularLocation>
        <location evidence="1">Membrane</location>
        <topology evidence="1">Multi-pass membrane protein</topology>
    </subcellularLocation>
</comment>
<feature type="compositionally biased region" description="Basic residues" evidence="2">
    <location>
        <begin position="576"/>
        <end position="598"/>
    </location>
</feature>
<dbReference type="InterPro" id="IPR039797">
    <property type="entry name" value="Pecanex"/>
</dbReference>
<dbReference type="STRING" id="7757.ENSPMAP00000008760"/>
<keyword evidence="1" id="KW-1133">Transmembrane helix</keyword>
<dbReference type="GeneTree" id="ENSGT00940000158735"/>
<feature type="transmembrane region" description="Helical" evidence="1">
    <location>
        <begin position="908"/>
        <end position="935"/>
    </location>
</feature>
<dbReference type="PANTHER" id="PTHR12372">
    <property type="entry name" value="PECANEX"/>
    <property type="match status" value="1"/>
</dbReference>
<organism evidence="3">
    <name type="scientific">Petromyzon marinus</name>
    <name type="common">Sea lamprey</name>
    <dbReference type="NCBI Taxonomy" id="7757"/>
    <lineage>
        <taxon>Eukaryota</taxon>
        <taxon>Metazoa</taxon>
        <taxon>Chordata</taxon>
        <taxon>Craniata</taxon>
        <taxon>Vertebrata</taxon>
        <taxon>Cyclostomata</taxon>
        <taxon>Hyperoartia</taxon>
        <taxon>Petromyzontiformes</taxon>
        <taxon>Petromyzontidae</taxon>
        <taxon>Petromyzon</taxon>
    </lineage>
</organism>
<feature type="compositionally biased region" description="Polar residues" evidence="2">
    <location>
        <begin position="206"/>
        <end position="224"/>
    </location>
</feature>
<dbReference type="PANTHER" id="PTHR12372:SF7">
    <property type="entry name" value="PROTEIN PECANEX"/>
    <property type="match status" value="1"/>
</dbReference>
<accession>S4RU70</accession>
<feature type="transmembrane region" description="Helical" evidence="1">
    <location>
        <begin position="1175"/>
        <end position="1194"/>
    </location>
</feature>
<evidence type="ECO:0000256" key="1">
    <source>
        <dbReference type="RuleBase" id="RU367089"/>
    </source>
</evidence>
<feature type="region of interest" description="Disordered" evidence="2">
    <location>
        <begin position="182"/>
        <end position="525"/>
    </location>
</feature>
<feature type="compositionally biased region" description="Low complexity" evidence="2">
    <location>
        <begin position="349"/>
        <end position="361"/>
    </location>
</feature>
<feature type="compositionally biased region" description="Low complexity" evidence="2">
    <location>
        <begin position="238"/>
        <end position="248"/>
    </location>
</feature>
<feature type="transmembrane region" description="Helical" evidence="1">
    <location>
        <begin position="59"/>
        <end position="77"/>
    </location>
</feature>
<protein>
    <recommendedName>
        <fullName evidence="1">Pecanex-like protein</fullName>
    </recommendedName>
</protein>
<dbReference type="GO" id="GO:0016020">
    <property type="term" value="C:membrane"/>
    <property type="evidence" value="ECO:0007669"/>
    <property type="project" value="UniProtKB-SubCell"/>
</dbReference>
<feature type="compositionally biased region" description="Basic and acidic residues" evidence="2">
    <location>
        <begin position="337"/>
        <end position="348"/>
    </location>
</feature>
<feature type="transmembrane region" description="Helical" evidence="1">
    <location>
        <begin position="797"/>
        <end position="816"/>
    </location>
</feature>
<name>S4RU70_PETMA</name>